<feature type="compositionally biased region" description="Basic residues" evidence="4">
    <location>
        <begin position="35"/>
        <end position="54"/>
    </location>
</feature>
<evidence type="ECO:0000313" key="6">
    <source>
        <dbReference type="EMBL" id="KAB2569598.1"/>
    </source>
</evidence>
<keyword evidence="6" id="KW-0675">Receptor</keyword>
<feature type="repeat" description="ANK" evidence="3">
    <location>
        <begin position="359"/>
        <end position="391"/>
    </location>
</feature>
<keyword evidence="6" id="KW-0808">Transferase</keyword>
<dbReference type="SUPFAM" id="SSF48403">
    <property type="entry name" value="Ankyrin repeat"/>
    <property type="match status" value="1"/>
</dbReference>
<dbReference type="Gene3D" id="1.25.40.20">
    <property type="entry name" value="Ankyrin repeat-containing domain"/>
    <property type="match status" value="2"/>
</dbReference>
<dbReference type="PROSITE" id="PS00036">
    <property type="entry name" value="BZIP_BASIC"/>
    <property type="match status" value="1"/>
</dbReference>
<organism evidence="6 7">
    <name type="scientific">Lasiodiplodia theobromae</name>
    <dbReference type="NCBI Taxonomy" id="45133"/>
    <lineage>
        <taxon>Eukaryota</taxon>
        <taxon>Fungi</taxon>
        <taxon>Dikarya</taxon>
        <taxon>Ascomycota</taxon>
        <taxon>Pezizomycotina</taxon>
        <taxon>Dothideomycetes</taxon>
        <taxon>Dothideomycetes incertae sedis</taxon>
        <taxon>Botryosphaeriales</taxon>
        <taxon>Botryosphaeriaceae</taxon>
        <taxon>Lasiodiplodia</taxon>
    </lineage>
</organism>
<dbReference type="SMART" id="SM00248">
    <property type="entry name" value="ANK"/>
    <property type="match status" value="3"/>
</dbReference>
<proteinExistence type="predicted"/>
<evidence type="ECO:0000256" key="1">
    <source>
        <dbReference type="ARBA" id="ARBA00022737"/>
    </source>
</evidence>
<evidence type="ECO:0000313" key="7">
    <source>
        <dbReference type="Proteomes" id="UP000325902"/>
    </source>
</evidence>
<sequence length="427" mass="46818">MTVGIEQPKPRYTTRAVGDDTAELEEELARATTPIHRRRLQNRIAQRNHRKRVRLAQQQQREQEEEEQRQQQEQQEPKSPERPISDVEDEGQINGASEILDPMPSTPMRHPDAHTTSTRVHPGSPAGSRMSIDNSFAPSRTDFDFSMPVASAKPPTPISLDSGSNKSYRNSVSGSSFCMSCGAVNDVVDTNSFLDTSRRIQDWRPVSPIDFDDHVVDAPSFISLSQTQMNPDQHQPPPPQQNQHRQQNHQHQTCHQHQHHHNHNNNHTHQSISAHASPKTTTITTTHIPSTRPTTAAPAPPPPAPQRNNNNTHIVQSKAGTAHKWTTALHIAAERGHEKTVRLLLGPQGGANVNEKDSRGSTALHVAAANGDEAMVRLLLDCNADVHAADEQGWSALHRAAERGDEGVLLLLLGARGGGGGGGEGGY</sequence>
<dbReference type="PANTHER" id="PTHR24171">
    <property type="entry name" value="ANKYRIN REPEAT DOMAIN-CONTAINING PROTEIN 39-RELATED"/>
    <property type="match status" value="1"/>
</dbReference>
<dbReference type="InterPro" id="IPR004827">
    <property type="entry name" value="bZIP"/>
</dbReference>
<keyword evidence="1" id="KW-0677">Repeat</keyword>
<dbReference type="Pfam" id="PF12796">
    <property type="entry name" value="Ank_2"/>
    <property type="match status" value="1"/>
</dbReference>
<protein>
    <submittedName>
        <fullName evidence="6">Receptor-interacting serine/threonine-protein kinase 4</fullName>
    </submittedName>
</protein>
<name>A0A5N5CW67_9PEZI</name>
<dbReference type="CDD" id="cd14688">
    <property type="entry name" value="bZIP_YAP"/>
    <property type="match status" value="1"/>
</dbReference>
<dbReference type="AlphaFoldDB" id="A0A5N5CW67"/>
<keyword evidence="6" id="KW-0418">Kinase</keyword>
<evidence type="ECO:0000256" key="2">
    <source>
        <dbReference type="ARBA" id="ARBA00023043"/>
    </source>
</evidence>
<accession>A0A5N5CW67</accession>
<dbReference type="Proteomes" id="UP000325902">
    <property type="component" value="Unassembled WGS sequence"/>
</dbReference>
<comment type="caution">
    <text evidence="6">The sequence shown here is derived from an EMBL/GenBank/DDBJ whole genome shotgun (WGS) entry which is preliminary data.</text>
</comment>
<keyword evidence="7" id="KW-1185">Reference proteome</keyword>
<evidence type="ECO:0000259" key="5">
    <source>
        <dbReference type="PROSITE" id="PS00036"/>
    </source>
</evidence>
<feature type="compositionally biased region" description="Basic and acidic residues" evidence="4">
    <location>
        <begin position="75"/>
        <end position="85"/>
    </location>
</feature>
<dbReference type="EMBL" id="VCHE01000183">
    <property type="protein sequence ID" value="KAB2569598.1"/>
    <property type="molecule type" value="Genomic_DNA"/>
</dbReference>
<dbReference type="PROSITE" id="PS50088">
    <property type="entry name" value="ANK_REPEAT"/>
    <property type="match status" value="2"/>
</dbReference>
<evidence type="ECO:0000256" key="3">
    <source>
        <dbReference type="PROSITE-ProRule" id="PRU00023"/>
    </source>
</evidence>
<feature type="compositionally biased region" description="Polar residues" evidence="4">
    <location>
        <begin position="159"/>
        <end position="172"/>
    </location>
</feature>
<dbReference type="InterPro" id="IPR036770">
    <property type="entry name" value="Ankyrin_rpt-contain_sf"/>
</dbReference>
<reference evidence="6 7" key="1">
    <citation type="journal article" date="2019" name="Sci. Rep.">
        <title>A multi-omics analysis of the grapevine pathogen Lasiodiplodia theobromae reveals that temperature affects the expression of virulence- and pathogenicity-related genes.</title>
        <authorList>
            <person name="Felix C."/>
            <person name="Meneses R."/>
            <person name="Goncalves M.F.M."/>
            <person name="Tilleman L."/>
            <person name="Duarte A.S."/>
            <person name="Jorrin-Novo J.V."/>
            <person name="Van de Peer Y."/>
            <person name="Deforce D."/>
            <person name="Van Nieuwerburgh F."/>
            <person name="Esteves A.C."/>
            <person name="Alves A."/>
        </authorList>
    </citation>
    <scope>NUCLEOTIDE SEQUENCE [LARGE SCALE GENOMIC DNA]</scope>
    <source>
        <strain evidence="6 7">LA-SOL3</strain>
    </source>
</reference>
<feature type="region of interest" description="Disordered" evidence="4">
    <location>
        <begin position="227"/>
        <end position="311"/>
    </location>
</feature>
<feature type="compositionally biased region" description="Low complexity" evidence="4">
    <location>
        <begin position="280"/>
        <end position="297"/>
    </location>
</feature>
<feature type="region of interest" description="Disordered" evidence="4">
    <location>
        <begin position="29"/>
        <end position="172"/>
    </location>
</feature>
<feature type="compositionally biased region" description="Basic residues" evidence="4">
    <location>
        <begin position="246"/>
        <end position="266"/>
    </location>
</feature>
<feature type="domain" description="BZIP" evidence="5">
    <location>
        <begin position="37"/>
        <end position="52"/>
    </location>
</feature>
<gene>
    <name evidence="6" type="primary">Ripk4_0</name>
    <name evidence="6" type="ORF">DBV05_g11734</name>
</gene>
<dbReference type="GO" id="GO:0016301">
    <property type="term" value="F:kinase activity"/>
    <property type="evidence" value="ECO:0007669"/>
    <property type="project" value="UniProtKB-KW"/>
</dbReference>
<evidence type="ECO:0000256" key="4">
    <source>
        <dbReference type="SAM" id="MobiDB-lite"/>
    </source>
</evidence>
<feature type="repeat" description="ANK" evidence="3">
    <location>
        <begin position="324"/>
        <end position="356"/>
    </location>
</feature>
<dbReference type="PROSITE" id="PS50297">
    <property type="entry name" value="ANK_REP_REGION"/>
    <property type="match status" value="2"/>
</dbReference>
<dbReference type="InterPro" id="IPR002110">
    <property type="entry name" value="Ankyrin_rpt"/>
</dbReference>
<keyword evidence="2 3" id="KW-0040">ANK repeat</keyword>
<dbReference type="OrthoDB" id="539213at2759"/>
<dbReference type="GO" id="GO:0003700">
    <property type="term" value="F:DNA-binding transcription factor activity"/>
    <property type="evidence" value="ECO:0007669"/>
    <property type="project" value="InterPro"/>
</dbReference>